<evidence type="ECO:0000313" key="3">
    <source>
        <dbReference type="Proteomes" id="UP001519307"/>
    </source>
</evidence>
<gene>
    <name evidence="2" type="ORF">J2Z42_000871</name>
</gene>
<accession>A0ABS4KQ89</accession>
<proteinExistence type="predicted"/>
<organism evidence="2 3">
    <name type="scientific">Clostridium algifaecis</name>
    <dbReference type="NCBI Taxonomy" id="1472040"/>
    <lineage>
        <taxon>Bacteria</taxon>
        <taxon>Bacillati</taxon>
        <taxon>Bacillota</taxon>
        <taxon>Clostridia</taxon>
        <taxon>Eubacteriales</taxon>
        <taxon>Clostridiaceae</taxon>
        <taxon>Clostridium</taxon>
    </lineage>
</organism>
<protein>
    <submittedName>
        <fullName evidence="2">Competence protein ComGC</fullName>
    </submittedName>
</protein>
<comment type="caution">
    <text evidence="2">The sequence shown here is derived from an EMBL/GenBank/DDBJ whole genome shotgun (WGS) entry which is preliminary data.</text>
</comment>
<name>A0ABS4KQ89_9CLOT</name>
<evidence type="ECO:0000313" key="2">
    <source>
        <dbReference type="EMBL" id="MBP2032206.1"/>
    </source>
</evidence>
<keyword evidence="3" id="KW-1185">Reference proteome</keyword>
<dbReference type="EMBL" id="JAGGLM010000003">
    <property type="protein sequence ID" value="MBP2032206.1"/>
    <property type="molecule type" value="Genomic_DNA"/>
</dbReference>
<evidence type="ECO:0000256" key="1">
    <source>
        <dbReference type="SAM" id="SignalP"/>
    </source>
</evidence>
<sequence>MLKRNIKIIAALTILTSLNMNFTIVHASSVKISSTISETTFKNNNHRHHDYKPRLDKLVHDGVITEKQENAALNLIKSDEFHEFMKKNHKCSRNNLDALVKNGTITSNQETSIKKAFLSSKKQGKKFKTSFNNELDALVNKKIINEKQKTAVQNSFIACRKEHINNLTVFFKHKFDTLVNNGTITQKQEDAIIKSLITFKHK</sequence>
<feature type="signal peptide" evidence="1">
    <location>
        <begin position="1"/>
        <end position="27"/>
    </location>
</feature>
<dbReference type="RefSeq" id="WP_209701141.1">
    <property type="nucleotide sequence ID" value="NZ_JAGGLM010000003.1"/>
</dbReference>
<reference evidence="2 3" key="1">
    <citation type="submission" date="2021-03" db="EMBL/GenBank/DDBJ databases">
        <title>Genomic Encyclopedia of Type Strains, Phase IV (KMG-IV): sequencing the most valuable type-strain genomes for metagenomic binning, comparative biology and taxonomic classification.</title>
        <authorList>
            <person name="Goeker M."/>
        </authorList>
    </citation>
    <scope>NUCLEOTIDE SEQUENCE [LARGE SCALE GENOMIC DNA]</scope>
    <source>
        <strain evidence="2 3">DSM 28783</strain>
    </source>
</reference>
<keyword evidence="1" id="KW-0732">Signal</keyword>
<feature type="chain" id="PRO_5047447862" evidence="1">
    <location>
        <begin position="28"/>
        <end position="202"/>
    </location>
</feature>
<dbReference type="Proteomes" id="UP001519307">
    <property type="component" value="Unassembled WGS sequence"/>
</dbReference>